<keyword evidence="4" id="KW-0808">Transferase</keyword>
<dbReference type="EMBL" id="JADKPN010000003">
    <property type="protein sequence ID" value="MBF4763031.1"/>
    <property type="molecule type" value="Genomic_DNA"/>
</dbReference>
<keyword evidence="7 8" id="KW-0472">Membrane</keyword>
<dbReference type="RefSeq" id="WP_194706220.1">
    <property type="nucleotide sequence ID" value="NZ_JADKPN010000003.1"/>
</dbReference>
<comment type="caution">
    <text evidence="9">The sequence shown here is derived from an EMBL/GenBank/DDBJ whole genome shotgun (WGS) entry which is preliminary data.</text>
</comment>
<dbReference type="PANTHER" id="PTHR33908">
    <property type="entry name" value="MANNOSYLTRANSFERASE YKCB-RELATED"/>
    <property type="match status" value="1"/>
</dbReference>
<evidence type="ECO:0000256" key="8">
    <source>
        <dbReference type="SAM" id="Phobius"/>
    </source>
</evidence>
<evidence type="ECO:0008006" key="11">
    <source>
        <dbReference type="Google" id="ProtNLM"/>
    </source>
</evidence>
<keyword evidence="10" id="KW-1185">Reference proteome</keyword>
<feature type="transmembrane region" description="Helical" evidence="8">
    <location>
        <begin position="398"/>
        <end position="414"/>
    </location>
</feature>
<feature type="transmembrane region" description="Helical" evidence="8">
    <location>
        <begin position="163"/>
        <end position="184"/>
    </location>
</feature>
<protein>
    <recommendedName>
        <fullName evidence="11">DUF2142 domain-containing protein</fullName>
    </recommendedName>
</protein>
<name>A0A930YCC6_9ACTN</name>
<evidence type="ECO:0000256" key="4">
    <source>
        <dbReference type="ARBA" id="ARBA00022679"/>
    </source>
</evidence>
<evidence type="ECO:0000313" key="10">
    <source>
        <dbReference type="Proteomes" id="UP000640489"/>
    </source>
</evidence>
<feature type="transmembrane region" description="Helical" evidence="8">
    <location>
        <begin position="260"/>
        <end position="279"/>
    </location>
</feature>
<evidence type="ECO:0000256" key="2">
    <source>
        <dbReference type="ARBA" id="ARBA00022475"/>
    </source>
</evidence>
<reference evidence="9" key="1">
    <citation type="submission" date="2020-11" db="EMBL/GenBank/DDBJ databases">
        <title>Nocardioides sp. nov., isolated from Soil of Cynanchum wilfordii Hemsley rhizosphere.</title>
        <authorList>
            <person name="Lee J.-S."/>
            <person name="Suh M.K."/>
            <person name="Kim J.-S."/>
        </authorList>
    </citation>
    <scope>NUCLEOTIDE SEQUENCE</scope>
    <source>
        <strain evidence="9">KCTC 19275</strain>
    </source>
</reference>
<dbReference type="Proteomes" id="UP000640489">
    <property type="component" value="Unassembled WGS sequence"/>
</dbReference>
<feature type="transmembrane region" description="Helical" evidence="8">
    <location>
        <begin position="136"/>
        <end position="156"/>
    </location>
</feature>
<feature type="transmembrane region" description="Helical" evidence="8">
    <location>
        <begin position="336"/>
        <end position="356"/>
    </location>
</feature>
<keyword evidence="3" id="KW-0328">Glycosyltransferase</keyword>
<proteinExistence type="predicted"/>
<feature type="transmembrane region" description="Helical" evidence="8">
    <location>
        <begin position="362"/>
        <end position="386"/>
    </location>
</feature>
<accession>A0A930YCC6</accession>
<evidence type="ECO:0000256" key="3">
    <source>
        <dbReference type="ARBA" id="ARBA00022676"/>
    </source>
</evidence>
<dbReference type="InterPro" id="IPR050297">
    <property type="entry name" value="LipidA_mod_glycosyltrf_83"/>
</dbReference>
<keyword evidence="5 8" id="KW-0812">Transmembrane</keyword>
<sequence>MTTHPLRQQLVRRRGAVLLLVLYLACSAVGVGLVMHHYPYPSPIDEVVHFDYIHDFPHVPVNGETISPEGLDEWACRTMGPEYPLRVPDCGGPYVAKKFPGDGFSTAGSTPPLYYGVTAVIARPVVKVTPWSLWDVSRAIGALWLTALMVVIHLLARRLGVPTATAAAAAVFTGLSPTVVASAGTMGPDTATAVTSGLAMIAALTYDGSRRRLLLLLGAVALAAVTKFTAFAAVGAVIVYLVVRPLLARDPEQRRLRPGLLAAAGCLAVFGVISFVWGLRFQRSGLVDPDTIPINVLLHADKVDWGAIWEQMLYTFFSPGTGNWQPGFLADGTNSFVVTVTSGVFAAGVLVAALALRNRPRVSALGLGLLVMVLVSPFLLVALNFYANHLYFQLSPRYGYALLPGIAAVTAWAFRAPAHGRALLLLAALSIVNLLT</sequence>
<dbReference type="AlphaFoldDB" id="A0A930YCC6"/>
<evidence type="ECO:0000256" key="1">
    <source>
        <dbReference type="ARBA" id="ARBA00004651"/>
    </source>
</evidence>
<gene>
    <name evidence="9" type="ORF">ISU07_07815</name>
</gene>
<keyword evidence="6 8" id="KW-1133">Transmembrane helix</keyword>
<keyword evidence="2" id="KW-1003">Cell membrane</keyword>
<dbReference type="GO" id="GO:0009103">
    <property type="term" value="P:lipopolysaccharide biosynthetic process"/>
    <property type="evidence" value="ECO:0007669"/>
    <property type="project" value="UniProtKB-ARBA"/>
</dbReference>
<feature type="transmembrane region" description="Helical" evidence="8">
    <location>
        <begin position="213"/>
        <end position="240"/>
    </location>
</feature>
<evidence type="ECO:0000256" key="6">
    <source>
        <dbReference type="ARBA" id="ARBA00022989"/>
    </source>
</evidence>
<evidence type="ECO:0000256" key="5">
    <source>
        <dbReference type="ARBA" id="ARBA00022692"/>
    </source>
</evidence>
<feature type="transmembrane region" description="Helical" evidence="8">
    <location>
        <begin position="16"/>
        <end position="38"/>
    </location>
</feature>
<dbReference type="GO" id="GO:0016763">
    <property type="term" value="F:pentosyltransferase activity"/>
    <property type="evidence" value="ECO:0007669"/>
    <property type="project" value="TreeGrafter"/>
</dbReference>
<evidence type="ECO:0000313" key="9">
    <source>
        <dbReference type="EMBL" id="MBF4763031.1"/>
    </source>
</evidence>
<dbReference type="GO" id="GO:0005886">
    <property type="term" value="C:plasma membrane"/>
    <property type="evidence" value="ECO:0007669"/>
    <property type="project" value="UniProtKB-SubCell"/>
</dbReference>
<organism evidence="9 10">
    <name type="scientific">Nocardioides islandensis</name>
    <dbReference type="NCBI Taxonomy" id="433663"/>
    <lineage>
        <taxon>Bacteria</taxon>
        <taxon>Bacillati</taxon>
        <taxon>Actinomycetota</taxon>
        <taxon>Actinomycetes</taxon>
        <taxon>Propionibacteriales</taxon>
        <taxon>Nocardioidaceae</taxon>
        <taxon>Nocardioides</taxon>
    </lineage>
</organism>
<dbReference type="PANTHER" id="PTHR33908:SF11">
    <property type="entry name" value="MEMBRANE PROTEIN"/>
    <property type="match status" value="1"/>
</dbReference>
<evidence type="ECO:0000256" key="7">
    <source>
        <dbReference type="ARBA" id="ARBA00023136"/>
    </source>
</evidence>
<comment type="subcellular location">
    <subcellularLocation>
        <location evidence="1">Cell membrane</location>
        <topology evidence="1">Multi-pass membrane protein</topology>
    </subcellularLocation>
</comment>